<accession>A0AAD4X4S1</accession>
<comment type="caution">
    <text evidence="1">The sequence shown here is derived from an EMBL/GenBank/DDBJ whole genome shotgun (WGS) entry which is preliminary data.</text>
</comment>
<gene>
    <name evidence="1" type="ORF">MKW98_015417</name>
</gene>
<proteinExistence type="predicted"/>
<protein>
    <submittedName>
        <fullName evidence="1">Uncharacterized protein</fullName>
    </submittedName>
</protein>
<dbReference type="Proteomes" id="UP001202328">
    <property type="component" value="Unassembled WGS sequence"/>
</dbReference>
<dbReference type="EMBL" id="JAJJMB010017052">
    <property type="protein sequence ID" value="KAI3842750.1"/>
    <property type="molecule type" value="Genomic_DNA"/>
</dbReference>
<name>A0AAD4X4S1_9MAGN</name>
<reference evidence="1" key="1">
    <citation type="submission" date="2022-04" db="EMBL/GenBank/DDBJ databases">
        <title>A functionally conserved STORR gene fusion in Papaver species that diverged 16.8 million years ago.</title>
        <authorList>
            <person name="Catania T."/>
        </authorList>
    </citation>
    <scope>NUCLEOTIDE SEQUENCE</scope>
    <source>
        <strain evidence="1">S-188037</strain>
    </source>
</reference>
<evidence type="ECO:0000313" key="2">
    <source>
        <dbReference type="Proteomes" id="UP001202328"/>
    </source>
</evidence>
<sequence>MQIGSSAEQQPLGYKCCMVFVEGAVKQLSPISLFTGVDLARDRNCTSTNDLKDAKIDKRSTGEPSVQQGEYVNLTFEE</sequence>
<evidence type="ECO:0000313" key="1">
    <source>
        <dbReference type="EMBL" id="KAI3842750.1"/>
    </source>
</evidence>
<keyword evidence="2" id="KW-1185">Reference proteome</keyword>
<organism evidence="1 2">
    <name type="scientific">Papaver atlanticum</name>
    <dbReference type="NCBI Taxonomy" id="357466"/>
    <lineage>
        <taxon>Eukaryota</taxon>
        <taxon>Viridiplantae</taxon>
        <taxon>Streptophyta</taxon>
        <taxon>Embryophyta</taxon>
        <taxon>Tracheophyta</taxon>
        <taxon>Spermatophyta</taxon>
        <taxon>Magnoliopsida</taxon>
        <taxon>Ranunculales</taxon>
        <taxon>Papaveraceae</taxon>
        <taxon>Papaveroideae</taxon>
        <taxon>Papaver</taxon>
    </lineage>
</organism>
<dbReference type="AlphaFoldDB" id="A0AAD4X4S1"/>